<sequence length="104" mass="11098">MKTRYLAGTIAAALLCVSGASAIAQDADGDGIWQVGEFTCRDLLMRGGEERDFVLVFMHGFMSGKMNEMTFDTEALTEATDAVVESCIGNPDQPLLAAFEAARG</sequence>
<dbReference type="Pfam" id="PF06411">
    <property type="entry name" value="HdeA"/>
    <property type="match status" value="1"/>
</dbReference>
<dbReference type="EMBL" id="FNEK01000019">
    <property type="protein sequence ID" value="SDJ53723.1"/>
    <property type="molecule type" value="Genomic_DNA"/>
</dbReference>
<evidence type="ECO:0000256" key="1">
    <source>
        <dbReference type="SAM" id="SignalP"/>
    </source>
</evidence>
<dbReference type="InterPro" id="IPR010486">
    <property type="entry name" value="HNS-dep_expression_A/B"/>
</dbReference>
<accession>A0A1G8UIP2</accession>
<keyword evidence="3" id="KW-1185">Reference proteome</keyword>
<proteinExistence type="predicted"/>
<evidence type="ECO:0000313" key="2">
    <source>
        <dbReference type="EMBL" id="SDJ53723.1"/>
    </source>
</evidence>
<dbReference type="AlphaFoldDB" id="A0A1G8UIP2"/>
<keyword evidence="1" id="KW-0732">Signal</keyword>
<dbReference type="RefSeq" id="WP_093155320.1">
    <property type="nucleotide sequence ID" value="NZ_FNEK01000019.1"/>
</dbReference>
<name>A0A1G8UIP2_9RHOB</name>
<dbReference type="Proteomes" id="UP000199382">
    <property type="component" value="Unassembled WGS sequence"/>
</dbReference>
<feature type="chain" id="PRO_5011466814" evidence="1">
    <location>
        <begin position="25"/>
        <end position="104"/>
    </location>
</feature>
<organism evidence="2 3">
    <name type="scientific">Aliiruegeria lutimaris</name>
    <dbReference type="NCBI Taxonomy" id="571298"/>
    <lineage>
        <taxon>Bacteria</taxon>
        <taxon>Pseudomonadati</taxon>
        <taxon>Pseudomonadota</taxon>
        <taxon>Alphaproteobacteria</taxon>
        <taxon>Rhodobacterales</taxon>
        <taxon>Roseobacteraceae</taxon>
        <taxon>Aliiruegeria</taxon>
    </lineage>
</organism>
<dbReference type="STRING" id="571298.SAMN04488026_101930"/>
<evidence type="ECO:0000313" key="3">
    <source>
        <dbReference type="Proteomes" id="UP000199382"/>
    </source>
</evidence>
<feature type="signal peptide" evidence="1">
    <location>
        <begin position="1"/>
        <end position="24"/>
    </location>
</feature>
<dbReference type="OrthoDB" id="9256049at2"/>
<protein>
    <submittedName>
        <fullName evidence="2">HdeA/HdeB family protein</fullName>
    </submittedName>
</protein>
<reference evidence="2 3" key="1">
    <citation type="submission" date="2016-10" db="EMBL/GenBank/DDBJ databases">
        <authorList>
            <person name="de Groot N.N."/>
        </authorList>
    </citation>
    <scope>NUCLEOTIDE SEQUENCE [LARGE SCALE GENOMIC DNA]</scope>
    <source>
        <strain evidence="2 3">DSM 25294</strain>
    </source>
</reference>
<gene>
    <name evidence="2" type="ORF">SAMN04488026_101930</name>
</gene>